<dbReference type="InterPro" id="IPR036388">
    <property type="entry name" value="WH-like_DNA-bd_sf"/>
</dbReference>
<dbReference type="CDD" id="cd06170">
    <property type="entry name" value="LuxR_C_like"/>
    <property type="match status" value="1"/>
</dbReference>
<dbReference type="Gene3D" id="3.30.870.10">
    <property type="entry name" value="Endonuclease Chain A"/>
    <property type="match status" value="1"/>
</dbReference>
<organism evidence="3 4">
    <name type="scientific">Streptomyces eurocidicus</name>
    <name type="common">Streptoverticillium eurocidicus</name>
    <dbReference type="NCBI Taxonomy" id="66423"/>
    <lineage>
        <taxon>Bacteria</taxon>
        <taxon>Bacillati</taxon>
        <taxon>Actinomycetota</taxon>
        <taxon>Actinomycetes</taxon>
        <taxon>Kitasatosporales</taxon>
        <taxon>Streptomycetaceae</taxon>
        <taxon>Streptomyces</taxon>
    </lineage>
</organism>
<dbReference type="InterPro" id="IPR051797">
    <property type="entry name" value="TrmB-like"/>
</dbReference>
<dbReference type="SMART" id="SM00421">
    <property type="entry name" value="HTH_LUXR"/>
    <property type="match status" value="1"/>
</dbReference>
<dbReference type="Pfam" id="PF00196">
    <property type="entry name" value="GerE"/>
    <property type="match status" value="1"/>
</dbReference>
<feature type="region of interest" description="Disordered" evidence="1">
    <location>
        <begin position="326"/>
        <end position="348"/>
    </location>
</feature>
<keyword evidence="4" id="KW-1185">Reference proteome</keyword>
<evidence type="ECO:0000256" key="1">
    <source>
        <dbReference type="SAM" id="MobiDB-lite"/>
    </source>
</evidence>
<dbReference type="PANTHER" id="PTHR34293:SF1">
    <property type="entry name" value="HTH-TYPE TRANSCRIPTIONAL REGULATOR TRMBL2"/>
    <property type="match status" value="1"/>
</dbReference>
<evidence type="ECO:0000313" key="3">
    <source>
        <dbReference type="EMBL" id="PNE33527.1"/>
    </source>
</evidence>
<comment type="caution">
    <text evidence="3">The sequence shown here is derived from an EMBL/GenBank/DDBJ whole genome shotgun (WGS) entry which is preliminary data.</text>
</comment>
<evidence type="ECO:0000259" key="2">
    <source>
        <dbReference type="PROSITE" id="PS50043"/>
    </source>
</evidence>
<proteinExistence type="predicted"/>
<reference evidence="4" key="1">
    <citation type="submission" date="2015-07" db="EMBL/GenBank/DDBJ databases">
        <authorList>
            <person name="Graham D.E."/>
            <person name="Giannone R.J."/>
            <person name="Gulvik C.A."/>
            <person name="Hettich R.L."/>
            <person name="Klingeman D.M."/>
            <person name="Mahan K.M."/>
            <person name="Parry R.J."/>
            <person name="Spain J.C."/>
        </authorList>
    </citation>
    <scope>NUCLEOTIDE SEQUENCE [LARGE SCALE GENOMIC DNA]</scope>
    <source>
        <strain evidence="4">ATCC 27428</strain>
    </source>
</reference>
<gene>
    <name evidence="3" type="ORF">AF335_11725</name>
</gene>
<feature type="domain" description="HTH luxR-type" evidence="2">
    <location>
        <begin position="254"/>
        <end position="320"/>
    </location>
</feature>
<dbReference type="PROSITE" id="PS50043">
    <property type="entry name" value="HTH_LUXR_2"/>
    <property type="match status" value="1"/>
</dbReference>
<dbReference type="PANTHER" id="PTHR34293">
    <property type="entry name" value="HTH-TYPE TRANSCRIPTIONAL REGULATOR TRMBL2"/>
    <property type="match status" value="1"/>
</dbReference>
<dbReference type="Proteomes" id="UP000235945">
    <property type="component" value="Unassembled WGS sequence"/>
</dbReference>
<evidence type="ECO:0000313" key="4">
    <source>
        <dbReference type="Proteomes" id="UP000235945"/>
    </source>
</evidence>
<dbReference type="EMBL" id="LGUI01000003">
    <property type="protein sequence ID" value="PNE33527.1"/>
    <property type="molecule type" value="Genomic_DNA"/>
</dbReference>
<sequence>MCPKPEDEGRTDHVEVCGPGMEAYRLALTEGTVSAPVPRCLLQLGLLRSLPDAPSTYVPVPPDVALFDMARPIERAILNQQHMLASMRVSVSRLETVYQEVQQQSAPVRLLLGESAISAALEKAVGSCRRELLTAQPGGGRDPELLAEAIDRDLALSARGVRQRTLYQHTVRSHGPTLAYIERITAAGAQVRTVDEIIDRLIVCDRSIAFIPGVQQRRTAALVIQDPGVIQYLLKYFEYLWEAAKPVRGKGPATGGGPEALTHETRRAVLELMVRGHTDEAIAARLGVSARTVSTHVKKAADLVGSRSRAQLGYLLARTGLLDDPEAMEALGPAGQTPRKASDRPSAD</sequence>
<dbReference type="SUPFAM" id="SSF46894">
    <property type="entry name" value="C-terminal effector domain of the bipartite response regulators"/>
    <property type="match status" value="1"/>
</dbReference>
<dbReference type="InterPro" id="IPR000792">
    <property type="entry name" value="Tscrpt_reg_LuxR_C"/>
</dbReference>
<name>A0A2N8NXN1_STREU</name>
<protein>
    <submittedName>
        <fullName evidence="3">LuxR family transcriptional regulator</fullName>
    </submittedName>
</protein>
<accession>A0A2N8NXN1</accession>
<dbReference type="GO" id="GO:0003677">
    <property type="term" value="F:DNA binding"/>
    <property type="evidence" value="ECO:0007669"/>
    <property type="project" value="InterPro"/>
</dbReference>
<dbReference type="Gene3D" id="1.10.10.10">
    <property type="entry name" value="Winged helix-like DNA-binding domain superfamily/Winged helix DNA-binding domain"/>
    <property type="match status" value="1"/>
</dbReference>
<dbReference type="AlphaFoldDB" id="A0A2N8NXN1"/>
<dbReference type="InterPro" id="IPR016032">
    <property type="entry name" value="Sig_transdc_resp-reg_C-effctor"/>
</dbReference>
<dbReference type="GO" id="GO:0006355">
    <property type="term" value="P:regulation of DNA-templated transcription"/>
    <property type="evidence" value="ECO:0007669"/>
    <property type="project" value="InterPro"/>
</dbReference>